<organism evidence="1 2">
    <name type="scientific">Sphingomonas longa</name>
    <dbReference type="NCBI Taxonomy" id="2778730"/>
    <lineage>
        <taxon>Bacteria</taxon>
        <taxon>Pseudomonadati</taxon>
        <taxon>Pseudomonadota</taxon>
        <taxon>Alphaproteobacteria</taxon>
        <taxon>Sphingomonadales</taxon>
        <taxon>Sphingomonadaceae</taxon>
        <taxon>Sphingomonas</taxon>
    </lineage>
</organism>
<proteinExistence type="predicted"/>
<name>A0ABS2D9Q4_9SPHN</name>
<dbReference type="InterPro" id="IPR012337">
    <property type="entry name" value="RNaseH-like_sf"/>
</dbReference>
<keyword evidence="2" id="KW-1185">Reference proteome</keyword>
<evidence type="ECO:0000313" key="2">
    <source>
        <dbReference type="Proteomes" id="UP000763641"/>
    </source>
</evidence>
<dbReference type="RefSeq" id="WP_204199755.1">
    <property type="nucleotide sequence ID" value="NZ_JAFEMC010000004.1"/>
</dbReference>
<protein>
    <recommendedName>
        <fullName evidence="3">Transcriptional regulator</fullName>
    </recommendedName>
</protein>
<dbReference type="Proteomes" id="UP000763641">
    <property type="component" value="Unassembled WGS sequence"/>
</dbReference>
<reference evidence="1 2" key="1">
    <citation type="submission" date="2020-12" db="EMBL/GenBank/DDBJ databases">
        <title>Sphingomonas sp.</title>
        <authorList>
            <person name="Kim M.K."/>
        </authorList>
    </citation>
    <scope>NUCLEOTIDE SEQUENCE [LARGE SCALE GENOMIC DNA]</scope>
    <source>
        <strain evidence="1 2">BT552</strain>
    </source>
</reference>
<gene>
    <name evidence="1" type="ORF">ILT43_14815</name>
</gene>
<dbReference type="SUPFAM" id="SSF53098">
    <property type="entry name" value="Ribonuclease H-like"/>
    <property type="match status" value="1"/>
</dbReference>
<sequence>MKVFLDFEASSLARNSYPIEVAWVFQDGRSETHLIAPAADWTDWDEESQAIHGITRDTLVARGEPVSSVATRMIEALTDHDLFASAPSWDGKWLSTLLRAAGLPRHTLRLRDTDEALRETASDILRAVITPAKLDAEVHIIVAHSAVGDDVVPAHRALQDAQGEHARWLRVQAAARLRAAEQPR</sequence>
<dbReference type="EMBL" id="JAFEMC010000004">
    <property type="protein sequence ID" value="MBM6577652.1"/>
    <property type="molecule type" value="Genomic_DNA"/>
</dbReference>
<accession>A0ABS2D9Q4</accession>
<evidence type="ECO:0008006" key="3">
    <source>
        <dbReference type="Google" id="ProtNLM"/>
    </source>
</evidence>
<evidence type="ECO:0000313" key="1">
    <source>
        <dbReference type="EMBL" id="MBM6577652.1"/>
    </source>
</evidence>
<dbReference type="InterPro" id="IPR036397">
    <property type="entry name" value="RNaseH_sf"/>
</dbReference>
<comment type="caution">
    <text evidence="1">The sequence shown here is derived from an EMBL/GenBank/DDBJ whole genome shotgun (WGS) entry which is preliminary data.</text>
</comment>
<dbReference type="Gene3D" id="3.30.420.10">
    <property type="entry name" value="Ribonuclease H-like superfamily/Ribonuclease H"/>
    <property type="match status" value="1"/>
</dbReference>